<dbReference type="PANTHER" id="PTHR13140">
    <property type="entry name" value="MYOSIN"/>
    <property type="match status" value="1"/>
</dbReference>
<name>A0AAD9NM52_RIDPI</name>
<dbReference type="InterPro" id="IPR001609">
    <property type="entry name" value="Myosin_head_motor_dom-like"/>
</dbReference>
<dbReference type="PANTHER" id="PTHR13140:SF857">
    <property type="entry name" value="MYOSIN-11"/>
    <property type="match status" value="1"/>
</dbReference>
<protein>
    <recommendedName>
        <fullName evidence="7">Myosin motor domain-containing protein</fullName>
    </recommendedName>
</protein>
<evidence type="ECO:0000313" key="9">
    <source>
        <dbReference type="Proteomes" id="UP001209878"/>
    </source>
</evidence>
<evidence type="ECO:0000313" key="8">
    <source>
        <dbReference type="EMBL" id="KAK2173426.1"/>
    </source>
</evidence>
<dbReference type="GO" id="GO:0005524">
    <property type="term" value="F:ATP binding"/>
    <property type="evidence" value="ECO:0007669"/>
    <property type="project" value="UniProtKB-KW"/>
</dbReference>
<evidence type="ECO:0000256" key="1">
    <source>
        <dbReference type="ARBA" id="ARBA00008314"/>
    </source>
</evidence>
<dbReference type="AlphaFoldDB" id="A0AAD9NM52"/>
<accession>A0AAD9NM52</accession>
<gene>
    <name evidence="8" type="ORF">NP493_876g01025</name>
</gene>
<comment type="caution">
    <text evidence="8">The sequence shown here is derived from an EMBL/GenBank/DDBJ whole genome shotgun (WGS) entry which is preliminary data.</text>
</comment>
<dbReference type="EMBL" id="JAODUO010000876">
    <property type="protein sequence ID" value="KAK2173426.1"/>
    <property type="molecule type" value="Genomic_DNA"/>
</dbReference>
<keyword evidence="9" id="KW-1185">Reference proteome</keyword>
<keyword evidence="6" id="KW-0505">Motor protein</keyword>
<organism evidence="8 9">
    <name type="scientific">Ridgeia piscesae</name>
    <name type="common">Tubeworm</name>
    <dbReference type="NCBI Taxonomy" id="27915"/>
    <lineage>
        <taxon>Eukaryota</taxon>
        <taxon>Metazoa</taxon>
        <taxon>Spiralia</taxon>
        <taxon>Lophotrochozoa</taxon>
        <taxon>Annelida</taxon>
        <taxon>Polychaeta</taxon>
        <taxon>Sedentaria</taxon>
        <taxon>Canalipalpata</taxon>
        <taxon>Sabellida</taxon>
        <taxon>Siboglinidae</taxon>
        <taxon>Ridgeia</taxon>
    </lineage>
</organism>
<proteinExistence type="inferred from homology"/>
<evidence type="ECO:0000256" key="5">
    <source>
        <dbReference type="ARBA" id="ARBA00023203"/>
    </source>
</evidence>
<evidence type="ECO:0000256" key="2">
    <source>
        <dbReference type="ARBA" id="ARBA00022741"/>
    </source>
</evidence>
<dbReference type="GO" id="GO:0051015">
    <property type="term" value="F:actin filament binding"/>
    <property type="evidence" value="ECO:0007669"/>
    <property type="project" value="TreeGrafter"/>
</dbReference>
<comment type="caution">
    <text evidence="6">Lacks conserved residue(s) required for the propagation of feature annotation.</text>
</comment>
<dbReference type="SUPFAM" id="SSF52540">
    <property type="entry name" value="P-loop containing nucleoside triphosphate hydrolases"/>
    <property type="match status" value="1"/>
</dbReference>
<dbReference type="Proteomes" id="UP001209878">
    <property type="component" value="Unassembled WGS sequence"/>
</dbReference>
<dbReference type="GO" id="GO:0000146">
    <property type="term" value="F:microfilament motor activity"/>
    <property type="evidence" value="ECO:0007669"/>
    <property type="project" value="TreeGrafter"/>
</dbReference>
<feature type="domain" description="Myosin motor" evidence="7">
    <location>
        <begin position="1"/>
        <end position="247"/>
    </location>
</feature>
<dbReference type="InterPro" id="IPR027417">
    <property type="entry name" value="P-loop_NTPase"/>
</dbReference>
<keyword evidence="2" id="KW-0547">Nucleotide-binding</keyword>
<dbReference type="Gene3D" id="1.20.58.530">
    <property type="match status" value="1"/>
</dbReference>
<dbReference type="GO" id="GO:0005737">
    <property type="term" value="C:cytoplasm"/>
    <property type="evidence" value="ECO:0007669"/>
    <property type="project" value="TreeGrafter"/>
</dbReference>
<dbReference type="Pfam" id="PF00063">
    <property type="entry name" value="Myosin_head"/>
    <property type="match status" value="1"/>
</dbReference>
<evidence type="ECO:0000259" key="7">
    <source>
        <dbReference type="PROSITE" id="PS51456"/>
    </source>
</evidence>
<dbReference type="PROSITE" id="PS51456">
    <property type="entry name" value="MYOSIN_MOTOR"/>
    <property type="match status" value="1"/>
</dbReference>
<sequence length="247" mass="27355">MFAGSTEKSFLDHVFQMHGQKPGKRDALLQRGGNQGQMFTLNHFQGTNPVQYNVKGWLRACRENPVSRTVNAFLQESNRDDIGTLFQSVRSALSVTVAGSVASVDGTTSLRRTSSMRRTCATGAAALKRKSACLQMKFQVDSVVESLRRTQLHFVHCLLPQSNAGLCDLKNSLGVQSKTDDVLLNVPLVRSQIRGAEIVDAIRLHRQGFPEHMLFSEFKQRFELLTSGDQDAVPADFDTSDNKKVIA</sequence>
<comment type="similarity">
    <text evidence="1 6">Belongs to the TRAFAC class myosin-kinesin ATPase superfamily. Myosin family.</text>
</comment>
<dbReference type="GO" id="GO:0016020">
    <property type="term" value="C:membrane"/>
    <property type="evidence" value="ECO:0007669"/>
    <property type="project" value="TreeGrafter"/>
</dbReference>
<evidence type="ECO:0000256" key="4">
    <source>
        <dbReference type="ARBA" id="ARBA00023054"/>
    </source>
</evidence>
<evidence type="ECO:0000256" key="6">
    <source>
        <dbReference type="PROSITE-ProRule" id="PRU00782"/>
    </source>
</evidence>
<reference evidence="8" key="1">
    <citation type="journal article" date="2023" name="Mol. Biol. Evol.">
        <title>Third-Generation Sequencing Reveals the Adaptive Role of the Epigenome in Three Deep-Sea Polychaetes.</title>
        <authorList>
            <person name="Perez M."/>
            <person name="Aroh O."/>
            <person name="Sun Y."/>
            <person name="Lan Y."/>
            <person name="Juniper S.K."/>
            <person name="Young C.R."/>
            <person name="Angers B."/>
            <person name="Qian P.Y."/>
        </authorList>
    </citation>
    <scope>NUCLEOTIDE SEQUENCE</scope>
    <source>
        <strain evidence="8">R07B-5</strain>
    </source>
</reference>
<evidence type="ECO:0000256" key="3">
    <source>
        <dbReference type="ARBA" id="ARBA00022840"/>
    </source>
</evidence>
<dbReference type="GO" id="GO:0007015">
    <property type="term" value="P:actin filament organization"/>
    <property type="evidence" value="ECO:0007669"/>
    <property type="project" value="TreeGrafter"/>
</dbReference>
<keyword evidence="4" id="KW-0175">Coiled coil</keyword>
<dbReference type="GO" id="GO:0016459">
    <property type="term" value="C:myosin complex"/>
    <property type="evidence" value="ECO:0007669"/>
    <property type="project" value="UniProtKB-KW"/>
</dbReference>
<keyword evidence="3" id="KW-0067">ATP-binding</keyword>
<keyword evidence="5 6" id="KW-0009">Actin-binding</keyword>
<keyword evidence="6" id="KW-0518">Myosin</keyword>